<evidence type="ECO:0000313" key="4">
    <source>
        <dbReference type="Proteomes" id="UP001108029"/>
    </source>
</evidence>
<keyword evidence="2" id="KW-0732">Signal</keyword>
<dbReference type="RefSeq" id="WP_232655131.1">
    <property type="nucleotide sequence ID" value="NZ_JAJSBI010000037.1"/>
</dbReference>
<evidence type="ECO:0000256" key="1">
    <source>
        <dbReference type="SAM" id="MobiDB-lite"/>
    </source>
</evidence>
<comment type="caution">
    <text evidence="3">The sequence shown here is derived from an EMBL/GenBank/DDBJ whole genome shotgun (WGS) entry which is preliminary data.</text>
</comment>
<feature type="signal peptide" evidence="2">
    <location>
        <begin position="1"/>
        <end position="18"/>
    </location>
</feature>
<dbReference type="AlphaFoldDB" id="A0A9Q3VYZ6"/>
<accession>A0A9Q3VYZ6</accession>
<evidence type="ECO:0008006" key="5">
    <source>
        <dbReference type="Google" id="ProtNLM"/>
    </source>
</evidence>
<feature type="region of interest" description="Disordered" evidence="1">
    <location>
        <begin position="51"/>
        <end position="73"/>
    </location>
</feature>
<evidence type="ECO:0000313" key="3">
    <source>
        <dbReference type="EMBL" id="MCD9880189.1"/>
    </source>
</evidence>
<gene>
    <name evidence="3" type="ORF">LJ657_42880</name>
</gene>
<dbReference type="Proteomes" id="UP001108029">
    <property type="component" value="Unassembled WGS sequence"/>
</dbReference>
<reference evidence="3" key="1">
    <citation type="submission" date="2021-12" db="EMBL/GenBank/DDBJ databases">
        <authorList>
            <person name="Lee J.-H."/>
            <person name="Kim S.-B."/>
        </authorList>
    </citation>
    <scope>NUCLEOTIDE SEQUENCE</scope>
    <source>
        <strain evidence="3">NR30</strain>
    </source>
</reference>
<dbReference type="EMBL" id="JAJSBI010000037">
    <property type="protein sequence ID" value="MCD9880189.1"/>
    <property type="molecule type" value="Genomic_DNA"/>
</dbReference>
<keyword evidence="4" id="KW-1185">Reference proteome</keyword>
<organism evidence="3 4">
    <name type="scientific">Streptomyces guryensis</name>
    <dbReference type="NCBI Taxonomy" id="2886947"/>
    <lineage>
        <taxon>Bacteria</taxon>
        <taxon>Bacillati</taxon>
        <taxon>Actinomycetota</taxon>
        <taxon>Actinomycetes</taxon>
        <taxon>Kitasatosporales</taxon>
        <taxon>Streptomycetaceae</taxon>
        <taxon>Streptomyces</taxon>
    </lineage>
</organism>
<feature type="compositionally biased region" description="Low complexity" evidence="1">
    <location>
        <begin position="51"/>
        <end position="61"/>
    </location>
</feature>
<sequence length="181" mass="18682">MLSVGTAAAAAVLVGSLAGCTAGNQRNAAAAPRMTHNITVVSKGAAGAASRSSGATVRGSAPGASSCPGRPRTSRYVSLSGHDTHQDAVELIVRPGQYVCADKSNLDAARFTTTGPEQTVVIWEDAQISATTPVVSGNTGQPISLQRLLTWLDGHQGTLAVFTYQTDEKGRISRLDEVYNG</sequence>
<feature type="chain" id="PRO_5040145696" description="Lipoprotein" evidence="2">
    <location>
        <begin position="19"/>
        <end position="181"/>
    </location>
</feature>
<evidence type="ECO:0000256" key="2">
    <source>
        <dbReference type="SAM" id="SignalP"/>
    </source>
</evidence>
<name>A0A9Q3VYZ6_9ACTN</name>
<proteinExistence type="predicted"/>
<protein>
    <recommendedName>
        <fullName evidence="5">Lipoprotein</fullName>
    </recommendedName>
</protein>